<reference evidence="1 2" key="1">
    <citation type="submission" date="2018-11" db="EMBL/GenBank/DDBJ databases">
        <title>Genome sequence and assembly of Colletotrichum spinosum.</title>
        <authorList>
            <person name="Gan P."/>
            <person name="Shirasu K."/>
        </authorList>
    </citation>
    <scope>NUCLEOTIDE SEQUENCE [LARGE SCALE GENOMIC DNA]</scope>
    <source>
        <strain evidence="1 2">CBS 515.97</strain>
    </source>
</reference>
<protein>
    <submittedName>
        <fullName evidence="1">Uncharacterized protein</fullName>
    </submittedName>
</protein>
<dbReference type="AlphaFoldDB" id="A0A4R8QK91"/>
<gene>
    <name evidence="1" type="ORF">C8035_v003282</name>
</gene>
<evidence type="ECO:0000313" key="2">
    <source>
        <dbReference type="Proteomes" id="UP000295083"/>
    </source>
</evidence>
<comment type="caution">
    <text evidence="1">The sequence shown here is derived from an EMBL/GenBank/DDBJ whole genome shotgun (WGS) entry which is preliminary data.</text>
</comment>
<dbReference type="EMBL" id="QAPG01000010">
    <property type="protein sequence ID" value="TDZ39388.1"/>
    <property type="molecule type" value="Genomic_DNA"/>
</dbReference>
<evidence type="ECO:0000313" key="1">
    <source>
        <dbReference type="EMBL" id="TDZ39388.1"/>
    </source>
</evidence>
<name>A0A4R8QK91_9PEZI</name>
<dbReference type="Proteomes" id="UP000295083">
    <property type="component" value="Unassembled WGS sequence"/>
</dbReference>
<accession>A0A4R8QK91</accession>
<sequence length="86" mass="9842">MVGIHRFGKRAAMARFSGRRCAPSPPRRLGKFNDMLILVLMPILESRQTQEKKPSLYLRSWSHEFPNDRTGLAGAANGAIFRRESW</sequence>
<organism evidence="1 2">
    <name type="scientific">Colletotrichum spinosum</name>
    <dbReference type="NCBI Taxonomy" id="1347390"/>
    <lineage>
        <taxon>Eukaryota</taxon>
        <taxon>Fungi</taxon>
        <taxon>Dikarya</taxon>
        <taxon>Ascomycota</taxon>
        <taxon>Pezizomycotina</taxon>
        <taxon>Sordariomycetes</taxon>
        <taxon>Hypocreomycetidae</taxon>
        <taxon>Glomerellales</taxon>
        <taxon>Glomerellaceae</taxon>
        <taxon>Colletotrichum</taxon>
        <taxon>Colletotrichum orbiculare species complex</taxon>
    </lineage>
</organism>
<keyword evidence="2" id="KW-1185">Reference proteome</keyword>
<proteinExistence type="predicted"/>